<keyword evidence="2" id="KW-0808">Transferase</keyword>
<keyword evidence="4" id="KW-0540">Nuclease</keyword>
<dbReference type="InterPro" id="IPR041588">
    <property type="entry name" value="Integrase_H2C2"/>
</dbReference>
<evidence type="ECO:0000256" key="1">
    <source>
        <dbReference type="ARBA" id="ARBA00012493"/>
    </source>
</evidence>
<evidence type="ECO:0000256" key="3">
    <source>
        <dbReference type="ARBA" id="ARBA00022695"/>
    </source>
</evidence>
<dbReference type="Gene3D" id="2.40.70.10">
    <property type="entry name" value="Acid Proteases"/>
    <property type="match status" value="1"/>
</dbReference>
<dbReference type="InterPro" id="IPR050951">
    <property type="entry name" value="Retrovirus_Pol_polyprotein"/>
</dbReference>
<evidence type="ECO:0000256" key="4">
    <source>
        <dbReference type="ARBA" id="ARBA00022722"/>
    </source>
</evidence>
<dbReference type="SUPFAM" id="SSF50630">
    <property type="entry name" value="Acid proteases"/>
    <property type="match status" value="1"/>
</dbReference>
<dbReference type="GO" id="GO:0006508">
    <property type="term" value="P:proteolysis"/>
    <property type="evidence" value="ECO:0007669"/>
    <property type="project" value="InterPro"/>
</dbReference>
<keyword evidence="3" id="KW-0548">Nucleotidyltransferase</keyword>
<dbReference type="GO" id="GO:0015074">
    <property type="term" value="P:DNA integration"/>
    <property type="evidence" value="ECO:0007669"/>
    <property type="project" value="InterPro"/>
</dbReference>
<dbReference type="Pfam" id="PF00077">
    <property type="entry name" value="RVP"/>
    <property type="match status" value="1"/>
</dbReference>
<dbReference type="Pfam" id="PF00078">
    <property type="entry name" value="RVT_1"/>
    <property type="match status" value="1"/>
</dbReference>
<evidence type="ECO:0000256" key="6">
    <source>
        <dbReference type="ARBA" id="ARBA00022801"/>
    </source>
</evidence>
<name>A0AAW2GKM3_9HYME</name>
<dbReference type="Gene3D" id="3.10.10.10">
    <property type="entry name" value="HIV Type 1 Reverse Transcriptase, subunit A, domain 1"/>
    <property type="match status" value="1"/>
</dbReference>
<evidence type="ECO:0000256" key="2">
    <source>
        <dbReference type="ARBA" id="ARBA00022679"/>
    </source>
</evidence>
<dbReference type="InterPro" id="IPR021109">
    <property type="entry name" value="Peptidase_aspartic_dom_sf"/>
</dbReference>
<dbReference type="SUPFAM" id="SSF56672">
    <property type="entry name" value="DNA/RNA polymerases"/>
    <property type="match status" value="1"/>
</dbReference>
<keyword evidence="11" id="KW-1185">Reference proteome</keyword>
<dbReference type="InterPro" id="IPR041373">
    <property type="entry name" value="RT_RNaseH"/>
</dbReference>
<dbReference type="CDD" id="cd01647">
    <property type="entry name" value="RT_LTR"/>
    <property type="match status" value="1"/>
</dbReference>
<feature type="domain" description="Integrase catalytic" evidence="9">
    <location>
        <begin position="746"/>
        <end position="905"/>
    </location>
</feature>
<dbReference type="InterPro" id="IPR036397">
    <property type="entry name" value="RNaseH_sf"/>
</dbReference>
<protein>
    <recommendedName>
        <fullName evidence="1">RNA-directed DNA polymerase</fullName>
        <ecNumber evidence="1">2.7.7.49</ecNumber>
    </recommendedName>
</protein>
<dbReference type="EC" id="2.7.7.49" evidence="1"/>
<dbReference type="FunFam" id="3.30.420.10:FF:000032">
    <property type="entry name" value="Retrovirus-related Pol polyprotein from transposon 297-like Protein"/>
    <property type="match status" value="1"/>
</dbReference>
<dbReference type="Gene3D" id="3.30.420.10">
    <property type="entry name" value="Ribonuclease H-like superfamily/Ribonuclease H"/>
    <property type="match status" value="1"/>
</dbReference>
<dbReference type="Pfam" id="PF17917">
    <property type="entry name" value="RT_RNaseH"/>
    <property type="match status" value="1"/>
</dbReference>
<dbReference type="FunFam" id="1.10.340.70:FF:000001">
    <property type="entry name" value="Retrovirus-related Pol polyprotein from transposon gypsy-like Protein"/>
    <property type="match status" value="1"/>
</dbReference>
<dbReference type="PROSITE" id="PS50994">
    <property type="entry name" value="INTEGRASE"/>
    <property type="match status" value="1"/>
</dbReference>
<dbReference type="InterPro" id="IPR001995">
    <property type="entry name" value="Peptidase_A2_cat"/>
</dbReference>
<dbReference type="GO" id="GO:0003676">
    <property type="term" value="F:nucleic acid binding"/>
    <property type="evidence" value="ECO:0007669"/>
    <property type="project" value="InterPro"/>
</dbReference>
<dbReference type="GO" id="GO:0004519">
    <property type="term" value="F:endonuclease activity"/>
    <property type="evidence" value="ECO:0007669"/>
    <property type="project" value="UniProtKB-KW"/>
</dbReference>
<dbReference type="Gene3D" id="1.10.340.70">
    <property type="match status" value="1"/>
</dbReference>
<dbReference type="PANTHER" id="PTHR37984">
    <property type="entry name" value="PROTEIN CBG26694"/>
    <property type="match status" value="1"/>
</dbReference>
<dbReference type="Gene3D" id="3.30.70.270">
    <property type="match status" value="2"/>
</dbReference>
<gene>
    <name evidence="10" type="ORF">PUN28_003733</name>
</gene>
<dbReference type="Pfam" id="PF00665">
    <property type="entry name" value="rve"/>
    <property type="match status" value="1"/>
</dbReference>
<dbReference type="InterPro" id="IPR001584">
    <property type="entry name" value="Integrase_cat-core"/>
</dbReference>
<dbReference type="InterPro" id="IPR054465">
    <property type="entry name" value="Integrase_p58-like_C"/>
</dbReference>
<dbReference type="CDD" id="cd09274">
    <property type="entry name" value="RNase_HI_RT_Ty3"/>
    <property type="match status" value="1"/>
</dbReference>
<proteinExistence type="predicted"/>
<dbReference type="GO" id="GO:0003964">
    <property type="term" value="F:RNA-directed DNA polymerase activity"/>
    <property type="evidence" value="ECO:0007669"/>
    <property type="project" value="UniProtKB-KW"/>
</dbReference>
<dbReference type="InterPro" id="IPR043128">
    <property type="entry name" value="Rev_trsase/Diguanyl_cyclase"/>
</dbReference>
<evidence type="ECO:0000256" key="7">
    <source>
        <dbReference type="ARBA" id="ARBA00022918"/>
    </source>
</evidence>
<evidence type="ECO:0000259" key="8">
    <source>
        <dbReference type="PROSITE" id="PS50175"/>
    </source>
</evidence>
<dbReference type="InterPro" id="IPR012337">
    <property type="entry name" value="RNaseH-like_sf"/>
</dbReference>
<comment type="caution">
    <text evidence="10">The sequence shown here is derived from an EMBL/GenBank/DDBJ whole genome shotgun (WGS) entry which is preliminary data.</text>
</comment>
<dbReference type="AlphaFoldDB" id="A0AAW2GKM3"/>
<evidence type="ECO:0000313" key="11">
    <source>
        <dbReference type="Proteomes" id="UP001430953"/>
    </source>
</evidence>
<dbReference type="Pfam" id="PF22938">
    <property type="entry name" value="Integrase_p58_C"/>
    <property type="match status" value="1"/>
</dbReference>
<dbReference type="InterPro" id="IPR043502">
    <property type="entry name" value="DNA/RNA_pol_sf"/>
</dbReference>
<keyword evidence="7" id="KW-0695">RNA-directed DNA polymerase</keyword>
<dbReference type="EMBL" id="JADYXP020000003">
    <property type="protein sequence ID" value="KAL0128578.1"/>
    <property type="molecule type" value="Genomic_DNA"/>
</dbReference>
<dbReference type="InterPro" id="IPR018061">
    <property type="entry name" value="Retropepsins"/>
</dbReference>
<dbReference type="GO" id="GO:0042575">
    <property type="term" value="C:DNA polymerase complex"/>
    <property type="evidence" value="ECO:0007669"/>
    <property type="project" value="UniProtKB-ARBA"/>
</dbReference>
<dbReference type="GO" id="GO:0004190">
    <property type="term" value="F:aspartic-type endopeptidase activity"/>
    <property type="evidence" value="ECO:0007669"/>
    <property type="project" value="InterPro"/>
</dbReference>
<sequence>MTQEKARRLKLITLPVKEAKQGKITFLLDSGATITIIKVEKLKGNTPLNEHKLTLTGVTGHKAITLGRIKATINLGRTEIIHKAHIVKDNFPVDYEGILGMDFLEKQGAVCNLKKSTLTMGNAVFKLMPYEQILLPPRSETICRAITDTDHIGIIQAKVCKSGVFMGSDLVEPINNICPVSILNTSDSEIVFSTPNVDIKRIKNADAEEILVLDGTRDSEPVQSRQKRLRDTLRTEHLNEKEKKSLLEMCDNFCDTFYLDGNTLTCTNAVAHEISMDEKAKPINSRPYKLPDRHKTKVNNQLQKMLQEKIIRESTSQWNAPILVVPKKADENGNLRVRIVVDFRKLNEITIGDSFPIPNITDILDQLGQAKYFSTLDLASGYHQIPMHEMDRNKTAFSTTLGHYKFNQHNKRLTSVFSRLRENNLKLQPDKCEFLRKEVLFLGHIITENGIQPDPAKINAVKNYPTPKKVKDIQAFIGLAGYYRKFIENFSKIAKPLTKLTKKGEKFEWGIEQQNAFEILREKLTTAPVLSYPDFTRQFLVTTDASDYAIGAILSQGTVGEDKPIAYASRILNKAERNYSTTEKELLAIVWAVKHFRPYVYGTKFMIITDHKPLTWLFNVNDPGSRLIRWRLKLEEYTYQIVHKDGKKNTNADALSRNPIEETEINKIENETKKYSEEEKMEILKEYHDCPLGGHQGVKRTINRIKLNHNWPGMNKEVEEYISKCEKCQKNKLSRKTKMPMVITDTPEKPFEKCALDIVGPLTVTNAGNKYILTFQDALTKFSKAIPVANQEAATVAKAFATKIIFEHGIPEKILTDQGTNFVSEMFKNICKLLKIEKIQTTAYHPESNGALERSHRTLAEYLRHYINGDQTDWDEWVPYAMFAYNTTPHTATGYTPFELVYGHQATLPTALATAPRKTYTYDDYAQELRERLRASNTIAKEHLKGEKEKSKTNFDKKTRERKFKIGDQVLLHDETVRRGRSRKLEAQWIGPYTVIEKCGEVNYKIKGGRRSIRVHANRLKAFVEH</sequence>
<keyword evidence="5" id="KW-0255">Endonuclease</keyword>
<dbReference type="Pfam" id="PF17921">
    <property type="entry name" value="Integrase_H2C2"/>
    <property type="match status" value="1"/>
</dbReference>
<evidence type="ECO:0000259" key="9">
    <source>
        <dbReference type="PROSITE" id="PS50994"/>
    </source>
</evidence>
<evidence type="ECO:0000313" key="10">
    <source>
        <dbReference type="EMBL" id="KAL0128578.1"/>
    </source>
</evidence>
<dbReference type="SUPFAM" id="SSF53098">
    <property type="entry name" value="Ribonuclease H-like"/>
    <property type="match status" value="1"/>
</dbReference>
<dbReference type="Proteomes" id="UP001430953">
    <property type="component" value="Unassembled WGS sequence"/>
</dbReference>
<evidence type="ECO:0000256" key="5">
    <source>
        <dbReference type="ARBA" id="ARBA00022759"/>
    </source>
</evidence>
<organism evidence="10 11">
    <name type="scientific">Cardiocondyla obscurior</name>
    <dbReference type="NCBI Taxonomy" id="286306"/>
    <lineage>
        <taxon>Eukaryota</taxon>
        <taxon>Metazoa</taxon>
        <taxon>Ecdysozoa</taxon>
        <taxon>Arthropoda</taxon>
        <taxon>Hexapoda</taxon>
        <taxon>Insecta</taxon>
        <taxon>Pterygota</taxon>
        <taxon>Neoptera</taxon>
        <taxon>Endopterygota</taxon>
        <taxon>Hymenoptera</taxon>
        <taxon>Apocrita</taxon>
        <taxon>Aculeata</taxon>
        <taxon>Formicoidea</taxon>
        <taxon>Formicidae</taxon>
        <taxon>Myrmicinae</taxon>
        <taxon>Cardiocondyla</taxon>
    </lineage>
</organism>
<keyword evidence="6" id="KW-0378">Hydrolase</keyword>
<dbReference type="PROSITE" id="PS00141">
    <property type="entry name" value="ASP_PROTEASE"/>
    <property type="match status" value="1"/>
</dbReference>
<accession>A0AAW2GKM3</accession>
<feature type="domain" description="Peptidase A2" evidence="8">
    <location>
        <begin position="24"/>
        <end position="60"/>
    </location>
</feature>
<dbReference type="InterPro" id="IPR001969">
    <property type="entry name" value="Aspartic_peptidase_AS"/>
</dbReference>
<reference evidence="10 11" key="1">
    <citation type="submission" date="2023-03" db="EMBL/GenBank/DDBJ databases">
        <title>High recombination rates correlate with genetic variation in Cardiocondyla obscurior ants.</title>
        <authorList>
            <person name="Errbii M."/>
        </authorList>
    </citation>
    <scope>NUCLEOTIDE SEQUENCE [LARGE SCALE GENOMIC DNA]</scope>
    <source>
        <strain evidence="10">Alpha-2009</strain>
        <tissue evidence="10">Whole body</tissue>
    </source>
</reference>
<dbReference type="FunFam" id="3.30.70.270:FF:000020">
    <property type="entry name" value="Transposon Tf2-6 polyprotein-like Protein"/>
    <property type="match status" value="1"/>
</dbReference>
<dbReference type="InterPro" id="IPR000477">
    <property type="entry name" value="RT_dom"/>
</dbReference>
<dbReference type="PANTHER" id="PTHR37984:SF5">
    <property type="entry name" value="PROTEIN NYNRIN-LIKE"/>
    <property type="match status" value="1"/>
</dbReference>
<dbReference type="CDD" id="cd00303">
    <property type="entry name" value="retropepsin_like"/>
    <property type="match status" value="1"/>
</dbReference>
<dbReference type="PROSITE" id="PS50175">
    <property type="entry name" value="ASP_PROT_RETROV"/>
    <property type="match status" value="1"/>
</dbReference>